<evidence type="ECO:0000313" key="2">
    <source>
        <dbReference type="Proteomes" id="UP001056778"/>
    </source>
</evidence>
<name>A0ACB9TIF8_HOLOL</name>
<comment type="caution">
    <text evidence="1">The sequence shown here is derived from an EMBL/GenBank/DDBJ whole genome shotgun (WGS) entry which is preliminary data.</text>
</comment>
<keyword evidence="2" id="KW-1185">Reference proteome</keyword>
<accession>A0ACB9TIF8</accession>
<dbReference type="EMBL" id="CM043017">
    <property type="protein sequence ID" value="KAI4466465.1"/>
    <property type="molecule type" value="Genomic_DNA"/>
</dbReference>
<proteinExistence type="predicted"/>
<reference evidence="1" key="1">
    <citation type="submission" date="2022-04" db="EMBL/GenBank/DDBJ databases">
        <title>Chromosome-scale genome assembly of Holotrichia oblita Faldermann.</title>
        <authorList>
            <person name="Rongchong L."/>
        </authorList>
    </citation>
    <scope>NUCLEOTIDE SEQUENCE</scope>
    <source>
        <strain evidence="1">81SQS9</strain>
    </source>
</reference>
<evidence type="ECO:0000313" key="1">
    <source>
        <dbReference type="EMBL" id="KAI4466465.1"/>
    </source>
</evidence>
<organism evidence="1 2">
    <name type="scientific">Holotrichia oblita</name>
    <name type="common">Chafer beetle</name>
    <dbReference type="NCBI Taxonomy" id="644536"/>
    <lineage>
        <taxon>Eukaryota</taxon>
        <taxon>Metazoa</taxon>
        <taxon>Ecdysozoa</taxon>
        <taxon>Arthropoda</taxon>
        <taxon>Hexapoda</taxon>
        <taxon>Insecta</taxon>
        <taxon>Pterygota</taxon>
        <taxon>Neoptera</taxon>
        <taxon>Endopterygota</taxon>
        <taxon>Coleoptera</taxon>
        <taxon>Polyphaga</taxon>
        <taxon>Scarabaeiformia</taxon>
        <taxon>Scarabaeidae</taxon>
        <taxon>Melolonthinae</taxon>
        <taxon>Holotrichia</taxon>
    </lineage>
</organism>
<sequence>MTEPVESTDQVEQPQGLSEKDVQILRKELELLQRENALLLRERQRVDPELIFTKQERIGKGSFGEVFKGLDRRTTQVVAIKIIDLEEAEDEIEDIQQEIMVLSQCDSPFVTKYFGSYLKGTKLWIIMEYLGGGSALDLMKAGNFEEMHIAIILREVLKGLDYLHSERKLHRDIKAANVLLSEMGDVKLADFGVAGQLTNTTSKRNTFVGTPFWMAPEVIKQSAYDSKADIWSLGITAIELAKGEPPNSDLHPMRVLFLIPKNNPPQLNGDYSKYFKDFVEACLNKDPQNVIIAASRPTAKELLKYPFIKKAKKNSYLIDLIDRYKKWKLQKNESETESENSDSEDSKQENDLDEPWIMTVKAAAPPSTREDTSERFDGVGLQAKSPPKDSNLNHYKVDKPVNQVGLEVIYLLFLNKQSDLRKSTEAPLQRSIGGDVAPQQADERGDRGAEERVRDRGEVQSGHQRGVHLRNGTKTDAIDNRTET</sequence>
<gene>
    <name evidence="1" type="ORF">MML48_3g00009376</name>
</gene>
<protein>
    <submittedName>
        <fullName evidence="1">Sterile20-like kinase isoform b-related</fullName>
    </submittedName>
</protein>
<dbReference type="Proteomes" id="UP001056778">
    <property type="component" value="Chromosome 3"/>
</dbReference>